<dbReference type="EMBL" id="KK914408">
    <property type="protein sequence ID" value="KDP37294.1"/>
    <property type="molecule type" value="Genomic_DNA"/>
</dbReference>
<protein>
    <submittedName>
        <fullName evidence="1">Uncharacterized protein</fullName>
    </submittedName>
</protein>
<evidence type="ECO:0000313" key="2">
    <source>
        <dbReference type="Proteomes" id="UP000027138"/>
    </source>
</evidence>
<sequence>MAFGPVGLFAVQENWLFEPQNLGIHRRLQPLSPVAAAVFKGGRENWIFEPQNLSIHSFIPLDILTISRLQMVSHLSRTCHEHETKVDQNHLEFAMRWIGKLPSSVVHQESIIQDVENLARINKHVQIG</sequence>
<gene>
    <name evidence="1" type="ORF">JCGZ_06748</name>
</gene>
<reference evidence="1 2" key="1">
    <citation type="journal article" date="2014" name="PLoS ONE">
        <title>Global Analysis of Gene Expression Profiles in Physic Nut (Jatropha curcas L.) Seedlings Exposed to Salt Stress.</title>
        <authorList>
            <person name="Zhang L."/>
            <person name="Zhang C."/>
            <person name="Wu P."/>
            <person name="Chen Y."/>
            <person name="Li M."/>
            <person name="Jiang H."/>
            <person name="Wu G."/>
        </authorList>
    </citation>
    <scope>NUCLEOTIDE SEQUENCE [LARGE SCALE GENOMIC DNA]</scope>
    <source>
        <strain evidence="2">cv. GZQX0401</strain>
        <tissue evidence="1">Young leaves</tissue>
    </source>
</reference>
<organism evidence="1 2">
    <name type="scientific">Jatropha curcas</name>
    <name type="common">Barbados nut</name>
    <dbReference type="NCBI Taxonomy" id="180498"/>
    <lineage>
        <taxon>Eukaryota</taxon>
        <taxon>Viridiplantae</taxon>
        <taxon>Streptophyta</taxon>
        <taxon>Embryophyta</taxon>
        <taxon>Tracheophyta</taxon>
        <taxon>Spermatophyta</taxon>
        <taxon>Magnoliopsida</taxon>
        <taxon>eudicotyledons</taxon>
        <taxon>Gunneridae</taxon>
        <taxon>Pentapetalae</taxon>
        <taxon>rosids</taxon>
        <taxon>fabids</taxon>
        <taxon>Malpighiales</taxon>
        <taxon>Euphorbiaceae</taxon>
        <taxon>Crotonoideae</taxon>
        <taxon>Jatropheae</taxon>
        <taxon>Jatropha</taxon>
    </lineage>
</organism>
<dbReference type="Proteomes" id="UP000027138">
    <property type="component" value="Unassembled WGS sequence"/>
</dbReference>
<evidence type="ECO:0000313" key="1">
    <source>
        <dbReference type="EMBL" id="KDP37294.1"/>
    </source>
</evidence>
<dbReference type="AlphaFoldDB" id="A0A067KZN7"/>
<proteinExistence type="predicted"/>
<keyword evidence="2" id="KW-1185">Reference proteome</keyword>
<name>A0A067KZN7_JATCU</name>
<accession>A0A067KZN7</accession>